<feature type="transmembrane region" description="Helical" evidence="1">
    <location>
        <begin position="240"/>
        <end position="261"/>
    </location>
</feature>
<keyword evidence="2" id="KW-0732">Signal</keyword>
<feature type="chain" id="PRO_5045600449" evidence="2">
    <location>
        <begin position="24"/>
        <end position="296"/>
    </location>
</feature>
<organism evidence="4 5">
    <name type="scientific">Sphingomicrobium clamense</name>
    <dbReference type="NCBI Taxonomy" id="2851013"/>
    <lineage>
        <taxon>Bacteria</taxon>
        <taxon>Pseudomonadati</taxon>
        <taxon>Pseudomonadota</taxon>
        <taxon>Alphaproteobacteria</taxon>
        <taxon>Sphingomonadales</taxon>
        <taxon>Sphingomonadaceae</taxon>
        <taxon>Sphingomicrobium</taxon>
    </lineage>
</organism>
<feature type="domain" description="EamA" evidence="3">
    <location>
        <begin position="14"/>
        <end position="140"/>
    </location>
</feature>
<feature type="transmembrane region" description="Helical" evidence="1">
    <location>
        <begin position="151"/>
        <end position="172"/>
    </location>
</feature>
<evidence type="ECO:0000259" key="3">
    <source>
        <dbReference type="Pfam" id="PF00892"/>
    </source>
</evidence>
<dbReference type="PANTHER" id="PTHR22911">
    <property type="entry name" value="ACYL-MALONYL CONDENSING ENZYME-RELATED"/>
    <property type="match status" value="1"/>
</dbReference>
<feature type="transmembrane region" description="Helical" evidence="1">
    <location>
        <begin position="127"/>
        <end position="145"/>
    </location>
</feature>
<feature type="transmembrane region" description="Helical" evidence="1">
    <location>
        <begin position="267"/>
        <end position="285"/>
    </location>
</feature>
<proteinExistence type="predicted"/>
<feature type="transmembrane region" description="Helical" evidence="1">
    <location>
        <begin position="69"/>
        <end position="87"/>
    </location>
</feature>
<dbReference type="EMBL" id="JAHVAH010000001">
    <property type="protein sequence ID" value="MBW0143887.1"/>
    <property type="molecule type" value="Genomic_DNA"/>
</dbReference>
<accession>A0ABS6V3V9</accession>
<feature type="signal peptide" evidence="2">
    <location>
        <begin position="1"/>
        <end position="23"/>
    </location>
</feature>
<evidence type="ECO:0000256" key="2">
    <source>
        <dbReference type="SAM" id="SignalP"/>
    </source>
</evidence>
<keyword evidence="1" id="KW-0472">Membrane</keyword>
<evidence type="ECO:0000313" key="5">
    <source>
        <dbReference type="Proteomes" id="UP000698028"/>
    </source>
</evidence>
<protein>
    <submittedName>
        <fullName evidence="4">DMT family transporter</fullName>
    </submittedName>
</protein>
<keyword evidence="1" id="KW-0812">Transmembrane</keyword>
<feature type="domain" description="EamA" evidence="3">
    <location>
        <begin position="154"/>
        <end position="283"/>
    </location>
</feature>
<dbReference type="Proteomes" id="UP000698028">
    <property type="component" value="Unassembled WGS sequence"/>
</dbReference>
<evidence type="ECO:0000313" key="4">
    <source>
        <dbReference type="EMBL" id="MBW0143887.1"/>
    </source>
</evidence>
<dbReference type="Pfam" id="PF00892">
    <property type="entry name" value="EamA"/>
    <property type="match status" value="2"/>
</dbReference>
<feature type="transmembrane region" description="Helical" evidence="1">
    <location>
        <begin position="99"/>
        <end position="118"/>
    </location>
</feature>
<feature type="transmembrane region" description="Helical" evidence="1">
    <location>
        <begin position="214"/>
        <end position="233"/>
    </location>
</feature>
<sequence>MGARFSSPAIAFAALMTASAALALGPWLVRAAEVGAVAAGFWRLSLAVPMLGALALALGQSLAPPPGRLLGLLALGAFFFAADLAAWHEGIHLTKMGNATLFGNFGSFMFAVYGLVLARRWPHVRQVAALALAVLGAVALLSSSLELGLDHVHGDLLSLAAGILYGLYLIAVDKVRPEMEPLPLIFWASLFGSLFILPMAMATGEPLVPGRWDIVALLALSSQVVGQGLLIFAIGRLPQLVIGLGLIAQVAVSAGLGWLIYEEAFAPLDWIGAAAIVVALVIVRLRKPPIVPMSGS</sequence>
<dbReference type="RefSeq" id="WP_218631936.1">
    <property type="nucleotide sequence ID" value="NZ_JAHVAH010000001.1"/>
</dbReference>
<keyword evidence="1" id="KW-1133">Transmembrane helix</keyword>
<reference evidence="4 5" key="1">
    <citation type="submission" date="2021-07" db="EMBL/GenBank/DDBJ databases">
        <title>The draft genome sequence of Sphingomicrobium sp. B8.</title>
        <authorList>
            <person name="Mu L."/>
        </authorList>
    </citation>
    <scope>NUCLEOTIDE SEQUENCE [LARGE SCALE GENOMIC DNA]</scope>
    <source>
        <strain evidence="4 5">B8</strain>
    </source>
</reference>
<gene>
    <name evidence="4" type="ORF">KTQ36_01085</name>
</gene>
<feature type="transmembrane region" description="Helical" evidence="1">
    <location>
        <begin position="184"/>
        <end position="202"/>
    </location>
</feature>
<comment type="caution">
    <text evidence="4">The sequence shown here is derived from an EMBL/GenBank/DDBJ whole genome shotgun (WGS) entry which is preliminary data.</text>
</comment>
<dbReference type="InterPro" id="IPR000620">
    <property type="entry name" value="EamA_dom"/>
</dbReference>
<name>A0ABS6V3V9_9SPHN</name>
<feature type="transmembrane region" description="Helical" evidence="1">
    <location>
        <begin position="41"/>
        <end position="62"/>
    </location>
</feature>
<evidence type="ECO:0000256" key="1">
    <source>
        <dbReference type="SAM" id="Phobius"/>
    </source>
</evidence>
<keyword evidence="5" id="KW-1185">Reference proteome</keyword>